<gene>
    <name evidence="2" type="ordered locus">Bathy12g01840</name>
</gene>
<evidence type="ECO:0000313" key="3">
    <source>
        <dbReference type="Proteomes" id="UP000198341"/>
    </source>
</evidence>
<dbReference type="KEGG" id="bpg:Bathy12g01840"/>
<organism evidence="2 3">
    <name type="scientific">Bathycoccus prasinos</name>
    <dbReference type="NCBI Taxonomy" id="41875"/>
    <lineage>
        <taxon>Eukaryota</taxon>
        <taxon>Viridiplantae</taxon>
        <taxon>Chlorophyta</taxon>
        <taxon>Mamiellophyceae</taxon>
        <taxon>Mamiellales</taxon>
        <taxon>Bathycoccaceae</taxon>
        <taxon>Bathycoccus</taxon>
    </lineage>
</organism>
<dbReference type="InterPro" id="IPR027417">
    <property type="entry name" value="P-loop_NTPase"/>
</dbReference>
<feature type="compositionally biased region" description="Polar residues" evidence="1">
    <location>
        <begin position="576"/>
        <end position="592"/>
    </location>
</feature>
<evidence type="ECO:0000313" key="2">
    <source>
        <dbReference type="EMBL" id="CCO19072.1"/>
    </source>
</evidence>
<evidence type="ECO:0000256" key="1">
    <source>
        <dbReference type="SAM" id="MobiDB-lite"/>
    </source>
</evidence>
<proteinExistence type="predicted"/>
<reference evidence="2 3" key="1">
    <citation type="submission" date="2011-10" db="EMBL/GenBank/DDBJ databases">
        <authorList>
            <person name="Genoscope - CEA"/>
        </authorList>
    </citation>
    <scope>NUCLEOTIDE SEQUENCE [LARGE SCALE GENOMIC DNA]</scope>
    <source>
        <strain evidence="2 3">RCC 1105</strain>
    </source>
</reference>
<feature type="compositionally biased region" description="Acidic residues" evidence="1">
    <location>
        <begin position="1465"/>
        <end position="1477"/>
    </location>
</feature>
<feature type="region of interest" description="Disordered" evidence="1">
    <location>
        <begin position="640"/>
        <end position="661"/>
    </location>
</feature>
<feature type="compositionally biased region" description="Acidic residues" evidence="1">
    <location>
        <begin position="596"/>
        <end position="609"/>
    </location>
</feature>
<feature type="region of interest" description="Disordered" evidence="1">
    <location>
        <begin position="102"/>
        <end position="124"/>
    </location>
</feature>
<keyword evidence="3" id="KW-1185">Reference proteome</keyword>
<dbReference type="Proteomes" id="UP000198341">
    <property type="component" value="Chromosome 12"/>
</dbReference>
<dbReference type="SUPFAM" id="SSF52540">
    <property type="entry name" value="P-loop containing nucleoside triphosphate hydrolases"/>
    <property type="match status" value="1"/>
</dbReference>
<accession>K8ELG3</accession>
<dbReference type="EMBL" id="FO082267">
    <property type="protein sequence ID" value="CCO19072.1"/>
    <property type="molecule type" value="Genomic_DNA"/>
</dbReference>
<dbReference type="RefSeq" id="XP_007509957.1">
    <property type="nucleotide sequence ID" value="XM_007509895.1"/>
</dbReference>
<protein>
    <submittedName>
        <fullName evidence="2">Uncharacterized protein</fullName>
    </submittedName>
</protein>
<feature type="region of interest" description="Disordered" evidence="1">
    <location>
        <begin position="1394"/>
        <end position="1489"/>
    </location>
</feature>
<sequence>MDFRVKSSLCATTSNALDACAKELVKCANANASRGVRLIPSSSRSNEVMQLRCVFLGRSGVGKSHVVNSLLRRACVPKGEEVEGGENDDDDDDEELKKVSGYETAREDDDEDEPPPMLQSPLKKNGVEDDIDAMVLDVAQGYVIGANSISLDDSDEEVPVFMVDRQDDLENYIKYERFKLDKIEYEASRNVETLEESVRKAKEQAKIELQCGNEDNKEELNTIEIQRKRQIEIEKEERRKKSEETKKYAAKIPVCEDEEEIEKKMAPKEVGEVHEKNDFLLCEGDIGDTTSVSCAATLGDYFKLEIRYHSSQFVYERVRRLREILELKKKIKKKDEWEKRYDVHFHDRKLSEEEEESKRYEVAYYDACIDYATGSLNAEAASACAMTGHEPYAANLNDVELENVTIPKILIDRLGASVTFIPHRALENLKQTMAYFEASVKMLRTTLREETTHGCWGCVRDCTITLPCVNPIYRGLTFVDAPGAGEADPARMQQLRKELSNADVVFIVADARRLPEDVTKALKKSQFFRKFTEDPDRFKIISVMQGDRCFDGLDTVWRKAVHKIKGLNEIVLANDGGSSEPSSDIGEGSNSRMDCESQEGENTNEDDESATTIDDDKSKSNLQTIIKDLLKRSLPTILEAPEQSEFDEDTEEKKRLQARPPTGLAAKAAISEVHRDNAAIVANERFYELLDEITQTRGSPPELSEFAKALKATFDRSKQRDGGDDDLQTAMELGARFRQPEGRAALHQSWTFVPLSISWVNTLREELIDEKIEDDGGDNEKSGNDKIDAIVDEICGFARIDRALLEFLPKNAVKRAAFTLDLASKVLDYFVAKASPIAYIHDCPDTEARALQDAVYECFGEDAEDVAARCGTEASRVASLVAIKACDEIIGKFQRYIHAEPSFDCECAFDFIVEKLQDLPLRKTKDFGDLYETDKKVLSKTCKDAARAILCQSQKINEWSRIAAKSAVEIWIRRWNNSSDEEFGEGETRSEPVASFRDQASSAALRELFLVARTADYGGGENDNDLTGWVQTERMVNMTPEEILEEKERQRETGMNTPLETIVRSKVREAIVKVSVVSTNENGRNTENRSRSSLDAQKFFQLPKNFFPILVPNGSVRLDLEERLRESYMYAANHLLNVYDELFMSYVDETFNAMSEEDDYADTLRMSLSEKYAEIILMIASEAMITVRSHAERFFMRTFISPVRKHVEVKVANLMKPLTANLEVAYFRERCVKKQWIKRAEKDANLAQEARRACIDFTKAALKSSNGDDRFGFEASASGGEGKLKDKKLRQIEHQLMCSKIPPFYEDPRAFVSIADCITRRRQANGDLDVIDYGLETRAALDAIATRKKKKKEAESASIISLATIEEENEDAGVVNIETLTIENRLEKLDLRQQKGRVERKGSESQETILRHRRADAEAADGGRQQSDDVTPDQSEPPLNKTITTTRSSEDDTSIHGTTILDGTSELEEDKEEEQEEEGSKKKPKLIKDETLADTYERCFNECLPPKSGTT</sequence>
<dbReference type="OrthoDB" id="2691563at2759"/>
<feature type="compositionally biased region" description="Basic and acidic residues" evidence="1">
    <location>
        <begin position="1478"/>
        <end position="1489"/>
    </location>
</feature>
<name>K8ELG3_9CHLO</name>
<feature type="region of interest" description="Disordered" evidence="1">
    <location>
        <begin position="573"/>
        <end position="617"/>
    </location>
</feature>
<feature type="compositionally biased region" description="Basic and acidic residues" evidence="1">
    <location>
        <begin position="1394"/>
        <end position="1404"/>
    </location>
</feature>
<dbReference type="GeneID" id="19012400"/>